<name>A0A0A9F0T4_ARUDO</name>
<reference evidence="1" key="1">
    <citation type="submission" date="2014-09" db="EMBL/GenBank/DDBJ databases">
        <authorList>
            <person name="Magalhaes I.L.F."/>
            <person name="Oliveira U."/>
            <person name="Santos F.R."/>
            <person name="Vidigal T.H.D.A."/>
            <person name="Brescovit A.D."/>
            <person name="Santos A.J."/>
        </authorList>
    </citation>
    <scope>NUCLEOTIDE SEQUENCE</scope>
    <source>
        <tissue evidence="1">Shoot tissue taken approximately 20 cm above the soil surface</tissue>
    </source>
</reference>
<dbReference type="EMBL" id="GBRH01191306">
    <property type="protein sequence ID" value="JAE06590.1"/>
    <property type="molecule type" value="Transcribed_RNA"/>
</dbReference>
<sequence>MPQLLNCLNMFQDDSVNVLSHICMDLSGKEAEKFHSMVRRVHHDIAGQ</sequence>
<evidence type="ECO:0000313" key="1">
    <source>
        <dbReference type="EMBL" id="JAE06590.1"/>
    </source>
</evidence>
<reference evidence="1" key="2">
    <citation type="journal article" date="2015" name="Data Brief">
        <title>Shoot transcriptome of the giant reed, Arundo donax.</title>
        <authorList>
            <person name="Barrero R.A."/>
            <person name="Guerrero F.D."/>
            <person name="Moolhuijzen P."/>
            <person name="Goolsby J.A."/>
            <person name="Tidwell J."/>
            <person name="Bellgard S.E."/>
            <person name="Bellgard M.I."/>
        </authorList>
    </citation>
    <scope>NUCLEOTIDE SEQUENCE</scope>
    <source>
        <tissue evidence="1">Shoot tissue taken approximately 20 cm above the soil surface</tissue>
    </source>
</reference>
<accession>A0A0A9F0T4</accession>
<protein>
    <submittedName>
        <fullName evidence="1">Uncharacterized protein</fullName>
    </submittedName>
</protein>
<organism evidence="1">
    <name type="scientific">Arundo donax</name>
    <name type="common">Giant reed</name>
    <name type="synonym">Donax arundinaceus</name>
    <dbReference type="NCBI Taxonomy" id="35708"/>
    <lineage>
        <taxon>Eukaryota</taxon>
        <taxon>Viridiplantae</taxon>
        <taxon>Streptophyta</taxon>
        <taxon>Embryophyta</taxon>
        <taxon>Tracheophyta</taxon>
        <taxon>Spermatophyta</taxon>
        <taxon>Magnoliopsida</taxon>
        <taxon>Liliopsida</taxon>
        <taxon>Poales</taxon>
        <taxon>Poaceae</taxon>
        <taxon>PACMAD clade</taxon>
        <taxon>Arundinoideae</taxon>
        <taxon>Arundineae</taxon>
        <taxon>Arundo</taxon>
    </lineage>
</organism>
<proteinExistence type="predicted"/>
<dbReference type="AlphaFoldDB" id="A0A0A9F0T4"/>